<dbReference type="SUPFAM" id="SSF103378">
    <property type="entry name" value="2-methylcitrate dehydratase PrpD"/>
    <property type="match status" value="1"/>
</dbReference>
<gene>
    <name evidence="4" type="ORF">CEY11_14060</name>
</gene>
<name>A0A225MGV6_9BURK</name>
<dbReference type="EMBL" id="NJIH01000008">
    <property type="protein sequence ID" value="OWT58139.1"/>
    <property type="molecule type" value="Genomic_DNA"/>
</dbReference>
<dbReference type="InterPro" id="IPR045336">
    <property type="entry name" value="MmgE_PrpD_N"/>
</dbReference>
<proteinExistence type="inferred from homology"/>
<dbReference type="InterPro" id="IPR045337">
    <property type="entry name" value="MmgE_PrpD_C"/>
</dbReference>
<keyword evidence="5" id="KW-1185">Reference proteome</keyword>
<feature type="domain" description="MmgE/PrpD C-terminal" evidence="3">
    <location>
        <begin position="277"/>
        <end position="445"/>
    </location>
</feature>
<organism evidence="4 5">
    <name type="scientific">Candidimonas nitroreducens</name>
    <dbReference type="NCBI Taxonomy" id="683354"/>
    <lineage>
        <taxon>Bacteria</taxon>
        <taxon>Pseudomonadati</taxon>
        <taxon>Pseudomonadota</taxon>
        <taxon>Betaproteobacteria</taxon>
        <taxon>Burkholderiales</taxon>
        <taxon>Alcaligenaceae</taxon>
        <taxon>Candidimonas</taxon>
    </lineage>
</organism>
<dbReference type="Proteomes" id="UP000214603">
    <property type="component" value="Unassembled WGS sequence"/>
</dbReference>
<sequence>MMAQSAGALDGASIRLAEFISAARYDALPDHVVHAVKRALLDYVSCAVAGSAMPVSKALMAYFQEEDASRHAAVVGSAIRLSAPNAAMVNGANTHGLDFDDGYTQGSAHPAGAVFPAVLAMAERHGASPRDIVVAAAVGYDVMLRIAATVHPSTARRGYHNTAIAGVFGAAAGAASILGLNAAQALDALGLAGSFAGGIREYLAEGAEIKRLHPGKAARDGIVCAELAKRGISGPSRVLEGSLGFFNVIGNGDIRPDRLLGDLGAAYAVADIYFKPYPCCRHYHAAIDGIRQLRAEHAFAAADVERVDIGLYSVGAMGHDHRHCDTLLEAQMSAPCAAAMAILDGDVAAPMFMPDKLARPELATLMLRIHTNVDDECERIYPRIRSGAATVVLRDQRSLSIRVLEPKGESANPMTDADLEHKFLANCQPLVGPARARQLLDLVWNFDSAADAAPLYHW</sequence>
<dbReference type="PANTHER" id="PTHR16943">
    <property type="entry name" value="2-METHYLCITRATE DEHYDRATASE-RELATED"/>
    <property type="match status" value="1"/>
</dbReference>
<dbReference type="InterPro" id="IPR036148">
    <property type="entry name" value="MmgE/PrpD_sf"/>
</dbReference>
<dbReference type="Gene3D" id="1.10.4100.10">
    <property type="entry name" value="2-methylcitrate dehydratase PrpD"/>
    <property type="match status" value="1"/>
</dbReference>
<comment type="similarity">
    <text evidence="1">Belongs to the PrpD family.</text>
</comment>
<dbReference type="Pfam" id="PF19305">
    <property type="entry name" value="MmgE_PrpD_C"/>
    <property type="match status" value="1"/>
</dbReference>
<dbReference type="Pfam" id="PF03972">
    <property type="entry name" value="MmgE_PrpD_N"/>
    <property type="match status" value="1"/>
</dbReference>
<feature type="domain" description="MmgE/PrpD N-terminal" evidence="2">
    <location>
        <begin position="15"/>
        <end position="252"/>
    </location>
</feature>
<dbReference type="AlphaFoldDB" id="A0A225MGV6"/>
<protein>
    <submittedName>
        <fullName evidence="4">2-methylcitrate dehydratase</fullName>
    </submittedName>
</protein>
<evidence type="ECO:0000313" key="5">
    <source>
        <dbReference type="Proteomes" id="UP000214603"/>
    </source>
</evidence>
<evidence type="ECO:0000256" key="1">
    <source>
        <dbReference type="ARBA" id="ARBA00006174"/>
    </source>
</evidence>
<dbReference type="Gene3D" id="3.30.1330.120">
    <property type="entry name" value="2-methylcitrate dehydratase PrpD"/>
    <property type="match status" value="1"/>
</dbReference>
<dbReference type="InterPro" id="IPR042188">
    <property type="entry name" value="MmgE/PrpD_sf_2"/>
</dbReference>
<accession>A0A225MGV6</accession>
<evidence type="ECO:0000259" key="2">
    <source>
        <dbReference type="Pfam" id="PF03972"/>
    </source>
</evidence>
<reference evidence="5" key="1">
    <citation type="submission" date="2017-06" db="EMBL/GenBank/DDBJ databases">
        <title>Herbaspirillum phytohormonus sp. nov., isolated from the root nodule of Robinia pseudoacacia in lead-zinc mine.</title>
        <authorList>
            <person name="Fan M."/>
            <person name="Lin Y."/>
        </authorList>
    </citation>
    <scope>NUCLEOTIDE SEQUENCE [LARGE SCALE GENOMIC DNA]</scope>
    <source>
        <strain evidence="5">SC-089</strain>
    </source>
</reference>
<comment type="caution">
    <text evidence="4">The sequence shown here is derived from an EMBL/GenBank/DDBJ whole genome shotgun (WGS) entry which is preliminary data.</text>
</comment>
<dbReference type="InterPro" id="IPR042183">
    <property type="entry name" value="MmgE/PrpD_sf_1"/>
</dbReference>
<evidence type="ECO:0000259" key="3">
    <source>
        <dbReference type="Pfam" id="PF19305"/>
    </source>
</evidence>
<evidence type="ECO:0000313" key="4">
    <source>
        <dbReference type="EMBL" id="OWT58139.1"/>
    </source>
</evidence>
<dbReference type="InterPro" id="IPR005656">
    <property type="entry name" value="MmgE_PrpD"/>
</dbReference>
<dbReference type="PANTHER" id="PTHR16943:SF8">
    <property type="entry name" value="2-METHYLCITRATE DEHYDRATASE"/>
    <property type="match status" value="1"/>
</dbReference>
<dbReference type="GO" id="GO:0016829">
    <property type="term" value="F:lyase activity"/>
    <property type="evidence" value="ECO:0007669"/>
    <property type="project" value="InterPro"/>
</dbReference>